<feature type="transmembrane region" description="Helical" evidence="1">
    <location>
        <begin position="6"/>
        <end position="28"/>
    </location>
</feature>
<feature type="transmembrane region" description="Helical" evidence="1">
    <location>
        <begin position="98"/>
        <end position="118"/>
    </location>
</feature>
<feature type="transmembrane region" description="Helical" evidence="1">
    <location>
        <begin position="130"/>
        <end position="152"/>
    </location>
</feature>
<accession>A0A5J5A8P0</accession>
<keyword evidence="1" id="KW-0812">Transmembrane</keyword>
<sequence length="177" mass="18695">MSAVSLVILPVNAVFVLALEDVVVVALLDIAGALVMVEGVTVHVGDPPNVAACHLVVAAIASRHRIVDARSCHMPTEMVSGNDAGAGAEHCKLRNITLLRGVCSYVCLLCGISFRYLKGLRSCFKPFWQVSSWFCFIGFVLLHSPVVSFLAVPALGSSILNDCGSHLATSLDASVCD</sequence>
<dbReference type="AlphaFoldDB" id="A0A5J5A8P0"/>
<dbReference type="EMBL" id="CM018046">
    <property type="protein sequence ID" value="KAA8525757.1"/>
    <property type="molecule type" value="Genomic_DNA"/>
</dbReference>
<reference evidence="2 3" key="1">
    <citation type="submission" date="2019-09" db="EMBL/GenBank/DDBJ databases">
        <title>A chromosome-level genome assembly of the Chinese tupelo Nyssa sinensis.</title>
        <authorList>
            <person name="Yang X."/>
            <person name="Kang M."/>
            <person name="Yang Y."/>
            <person name="Xiong H."/>
            <person name="Wang M."/>
            <person name="Zhang Z."/>
            <person name="Wang Z."/>
            <person name="Wu H."/>
            <person name="Ma T."/>
            <person name="Liu J."/>
            <person name="Xi Z."/>
        </authorList>
    </citation>
    <scope>NUCLEOTIDE SEQUENCE [LARGE SCALE GENOMIC DNA]</scope>
    <source>
        <strain evidence="2">J267</strain>
        <tissue evidence="2">Leaf</tissue>
    </source>
</reference>
<evidence type="ECO:0000256" key="1">
    <source>
        <dbReference type="SAM" id="Phobius"/>
    </source>
</evidence>
<keyword evidence="3" id="KW-1185">Reference proteome</keyword>
<keyword evidence="1" id="KW-1133">Transmembrane helix</keyword>
<dbReference type="Proteomes" id="UP000325577">
    <property type="component" value="Linkage Group LG3"/>
</dbReference>
<protein>
    <submittedName>
        <fullName evidence="2">Uncharacterized protein</fullName>
    </submittedName>
</protein>
<keyword evidence="1" id="KW-0472">Membrane</keyword>
<gene>
    <name evidence="2" type="ORF">F0562_007613</name>
</gene>
<evidence type="ECO:0000313" key="2">
    <source>
        <dbReference type="EMBL" id="KAA8525757.1"/>
    </source>
</evidence>
<organism evidence="2 3">
    <name type="scientific">Nyssa sinensis</name>
    <dbReference type="NCBI Taxonomy" id="561372"/>
    <lineage>
        <taxon>Eukaryota</taxon>
        <taxon>Viridiplantae</taxon>
        <taxon>Streptophyta</taxon>
        <taxon>Embryophyta</taxon>
        <taxon>Tracheophyta</taxon>
        <taxon>Spermatophyta</taxon>
        <taxon>Magnoliopsida</taxon>
        <taxon>eudicotyledons</taxon>
        <taxon>Gunneridae</taxon>
        <taxon>Pentapetalae</taxon>
        <taxon>asterids</taxon>
        <taxon>Cornales</taxon>
        <taxon>Nyssaceae</taxon>
        <taxon>Nyssa</taxon>
    </lineage>
</organism>
<evidence type="ECO:0000313" key="3">
    <source>
        <dbReference type="Proteomes" id="UP000325577"/>
    </source>
</evidence>
<proteinExistence type="predicted"/>
<name>A0A5J5A8P0_9ASTE</name>